<reference evidence="3" key="1">
    <citation type="submission" date="2016-06" db="EMBL/GenBank/DDBJ databases">
        <title>Parallel loss of symbiosis genes in relatives of nitrogen-fixing non-legume Parasponia.</title>
        <authorList>
            <person name="Van Velzen R."/>
            <person name="Holmer R."/>
            <person name="Bu F."/>
            <person name="Rutten L."/>
            <person name="Van Zeijl A."/>
            <person name="Liu W."/>
            <person name="Santuari L."/>
            <person name="Cao Q."/>
            <person name="Sharma T."/>
            <person name="Shen D."/>
            <person name="Roswanjaya Y."/>
            <person name="Wardhani T."/>
            <person name="Kalhor M.S."/>
            <person name="Jansen J."/>
            <person name="Van den Hoogen J."/>
            <person name="Gungor B."/>
            <person name="Hartog M."/>
            <person name="Hontelez J."/>
            <person name="Verver J."/>
            <person name="Yang W.-C."/>
            <person name="Schijlen E."/>
            <person name="Repin R."/>
            <person name="Schilthuizen M."/>
            <person name="Schranz E."/>
            <person name="Heidstra R."/>
            <person name="Miyata K."/>
            <person name="Fedorova E."/>
            <person name="Kohlen W."/>
            <person name="Bisseling T."/>
            <person name="Smit S."/>
            <person name="Geurts R."/>
        </authorList>
    </citation>
    <scope>NUCLEOTIDE SEQUENCE [LARGE SCALE GENOMIC DNA]</scope>
    <source>
        <strain evidence="3">cv. WU1-14</strain>
    </source>
</reference>
<feature type="region of interest" description="Disordered" evidence="1">
    <location>
        <begin position="73"/>
        <end position="98"/>
    </location>
</feature>
<comment type="caution">
    <text evidence="2">The sequence shown here is derived from an EMBL/GenBank/DDBJ whole genome shotgun (WGS) entry which is preliminary data.</text>
</comment>
<dbReference type="Proteomes" id="UP000237105">
    <property type="component" value="Unassembled WGS sequence"/>
</dbReference>
<keyword evidence="3" id="KW-1185">Reference proteome</keyword>
<organism evidence="2 3">
    <name type="scientific">Parasponia andersonii</name>
    <name type="common">Sponia andersonii</name>
    <dbReference type="NCBI Taxonomy" id="3476"/>
    <lineage>
        <taxon>Eukaryota</taxon>
        <taxon>Viridiplantae</taxon>
        <taxon>Streptophyta</taxon>
        <taxon>Embryophyta</taxon>
        <taxon>Tracheophyta</taxon>
        <taxon>Spermatophyta</taxon>
        <taxon>Magnoliopsida</taxon>
        <taxon>eudicotyledons</taxon>
        <taxon>Gunneridae</taxon>
        <taxon>Pentapetalae</taxon>
        <taxon>rosids</taxon>
        <taxon>fabids</taxon>
        <taxon>Rosales</taxon>
        <taxon>Cannabaceae</taxon>
        <taxon>Parasponia</taxon>
    </lineage>
</organism>
<proteinExistence type="predicted"/>
<protein>
    <submittedName>
        <fullName evidence="2">Uncharacterized protein</fullName>
    </submittedName>
</protein>
<evidence type="ECO:0000256" key="1">
    <source>
        <dbReference type="SAM" id="MobiDB-lite"/>
    </source>
</evidence>
<accession>A0A2P5DGK5</accession>
<dbReference type="EMBL" id="JXTB01000039">
    <property type="protein sequence ID" value="PON72452.1"/>
    <property type="molecule type" value="Genomic_DNA"/>
</dbReference>
<evidence type="ECO:0000313" key="2">
    <source>
        <dbReference type="EMBL" id="PON72452.1"/>
    </source>
</evidence>
<name>A0A2P5DGK5_PARAD</name>
<evidence type="ECO:0000313" key="3">
    <source>
        <dbReference type="Proteomes" id="UP000237105"/>
    </source>
</evidence>
<sequence length="124" mass="14119">MEVPTKLNGCLPNLIDDIKKPIYLEVEENTETDQRRGRIIVFGASGRVHGGLRESHFWRRAFFFVLGKRPERVSSSSSIRALDDNDDDSAALTTRETPTTRCRAKFQGRSFSSLDSLEEFLLIK</sequence>
<dbReference type="OrthoDB" id="10575172at2759"/>
<dbReference type="AlphaFoldDB" id="A0A2P5DGK5"/>
<gene>
    <name evidence="2" type="ORF">PanWU01x14_064870</name>
</gene>